<dbReference type="EMBL" id="JAFHDT010000001">
    <property type="protein sequence ID" value="KAI7814652.1"/>
    <property type="molecule type" value="Genomic_DNA"/>
</dbReference>
<organism evidence="2 3">
    <name type="scientific">Triplophysa rosa</name>
    <name type="common">Cave loach</name>
    <dbReference type="NCBI Taxonomy" id="992332"/>
    <lineage>
        <taxon>Eukaryota</taxon>
        <taxon>Metazoa</taxon>
        <taxon>Chordata</taxon>
        <taxon>Craniata</taxon>
        <taxon>Vertebrata</taxon>
        <taxon>Euteleostomi</taxon>
        <taxon>Actinopterygii</taxon>
        <taxon>Neopterygii</taxon>
        <taxon>Teleostei</taxon>
        <taxon>Ostariophysi</taxon>
        <taxon>Cypriniformes</taxon>
        <taxon>Nemacheilidae</taxon>
        <taxon>Triplophysa</taxon>
    </lineage>
</organism>
<keyword evidence="3" id="KW-1185">Reference proteome</keyword>
<dbReference type="AlphaFoldDB" id="A0A9W7X4Q2"/>
<comment type="caution">
    <text evidence="2">The sequence shown here is derived from an EMBL/GenBank/DDBJ whole genome shotgun (WGS) entry which is preliminary data.</text>
</comment>
<reference evidence="2" key="1">
    <citation type="submission" date="2021-02" db="EMBL/GenBank/DDBJ databases">
        <title>Comparative genomics reveals that relaxation of natural selection precedes convergent phenotypic evolution of cavefish.</title>
        <authorList>
            <person name="Peng Z."/>
        </authorList>
    </citation>
    <scope>NUCLEOTIDE SEQUENCE</scope>
    <source>
        <tissue evidence="2">Muscle</tissue>
    </source>
</reference>
<evidence type="ECO:0000256" key="1">
    <source>
        <dbReference type="SAM" id="MobiDB-lite"/>
    </source>
</evidence>
<name>A0A9W7X4Q2_TRIRA</name>
<dbReference type="Proteomes" id="UP001059041">
    <property type="component" value="Linkage Group LG1"/>
</dbReference>
<protein>
    <submittedName>
        <fullName evidence="2">Uncharacterized protein</fullName>
    </submittedName>
</protein>
<accession>A0A9W7X4Q2</accession>
<evidence type="ECO:0000313" key="3">
    <source>
        <dbReference type="Proteomes" id="UP001059041"/>
    </source>
</evidence>
<proteinExistence type="predicted"/>
<feature type="region of interest" description="Disordered" evidence="1">
    <location>
        <begin position="351"/>
        <end position="382"/>
    </location>
</feature>
<dbReference type="Gene3D" id="1.10.287.3160">
    <property type="match status" value="1"/>
</dbReference>
<evidence type="ECO:0000313" key="2">
    <source>
        <dbReference type="EMBL" id="KAI7814652.1"/>
    </source>
</evidence>
<sequence length="382" mass="41206">MLERRVAFVKRVLSGAAARHGPLLSTETNPEAALAVLAEVAGTWGDRAEEETGVPMNIPEFVYQEDDSVSLDAGEDFYDDTLQAGQMQDSPSASVETGGVDTGAAEKLSVDWLAPPPVQRDSCFGGFYLAPMQTVVRTRLPLYPDCLAELTSSWSKPTSPPPPVLGVTKFTELEGAEAAGLMSAPPMEHSLVAYLAPSRNTSITSTPTLPTGPCRFSFKQLGRVYGEQARTARALSAMSLLQTYQAICLGELSEAMSAGMPCDALMGEVRSTANYILRATRGVLGSLGHAMASTVVAQRHLWLTLANLPERDQSAFLNAPFSPSGLFGEGLGTFQVRFEYSKKQAESLRGWMPRRFNGPGPSTSNAGLRSVYRPKDRLQRQH</sequence>
<feature type="compositionally biased region" description="Basic and acidic residues" evidence="1">
    <location>
        <begin position="373"/>
        <end position="382"/>
    </location>
</feature>
<gene>
    <name evidence="2" type="ORF">IRJ41_023079</name>
</gene>